<evidence type="ECO:0000313" key="1">
    <source>
        <dbReference type="Proteomes" id="UP000095285"/>
    </source>
</evidence>
<organism evidence="1 2">
    <name type="scientific">Loa loa</name>
    <name type="common">Eye worm</name>
    <name type="synonym">Filaria loa</name>
    <dbReference type="NCBI Taxonomy" id="7209"/>
    <lineage>
        <taxon>Eukaryota</taxon>
        <taxon>Metazoa</taxon>
        <taxon>Ecdysozoa</taxon>
        <taxon>Nematoda</taxon>
        <taxon>Chromadorea</taxon>
        <taxon>Rhabditida</taxon>
        <taxon>Spirurina</taxon>
        <taxon>Spiruromorpha</taxon>
        <taxon>Filarioidea</taxon>
        <taxon>Onchocercidae</taxon>
        <taxon>Loa</taxon>
    </lineage>
</organism>
<accession>A0A1I7VF90</accession>
<protein>
    <submittedName>
        <fullName evidence="2">Ovule protein</fullName>
    </submittedName>
</protein>
<dbReference type="Proteomes" id="UP000095285">
    <property type="component" value="Unassembled WGS sequence"/>
</dbReference>
<reference evidence="2" key="2">
    <citation type="submission" date="2016-11" db="UniProtKB">
        <authorList>
            <consortium name="WormBaseParasite"/>
        </authorList>
    </citation>
    <scope>IDENTIFICATION</scope>
</reference>
<evidence type="ECO:0000313" key="2">
    <source>
        <dbReference type="WBParaSite" id="EN70_1905"/>
    </source>
</evidence>
<dbReference type="WBParaSite" id="EN70_1905">
    <property type="protein sequence ID" value="EN70_1905"/>
    <property type="gene ID" value="EN70_1905"/>
</dbReference>
<sequence>MEKLFLLAEVAAKMPEAKLAAKNADKFDSRESSGYPEDIIEVQDQSSNSSSSPANIKVHMGTHIAGRPYSSEMQHKLLSSVNIGGS</sequence>
<reference evidence="1" key="1">
    <citation type="submission" date="2012-04" db="EMBL/GenBank/DDBJ databases">
        <title>The Genome Sequence of Loa loa.</title>
        <authorList>
            <consortium name="The Broad Institute Genome Sequencing Platform"/>
            <consortium name="Broad Institute Genome Sequencing Center for Infectious Disease"/>
            <person name="Nutman T.B."/>
            <person name="Fink D.L."/>
            <person name="Russ C."/>
            <person name="Young S."/>
            <person name="Zeng Q."/>
            <person name="Gargeya S."/>
            <person name="Alvarado L."/>
            <person name="Berlin A."/>
            <person name="Chapman S.B."/>
            <person name="Chen Z."/>
            <person name="Freedman E."/>
            <person name="Gellesch M."/>
            <person name="Goldberg J."/>
            <person name="Griggs A."/>
            <person name="Gujja S."/>
            <person name="Heilman E.R."/>
            <person name="Heiman D."/>
            <person name="Howarth C."/>
            <person name="Mehta T."/>
            <person name="Neiman D."/>
            <person name="Pearson M."/>
            <person name="Roberts A."/>
            <person name="Saif S."/>
            <person name="Shea T."/>
            <person name="Shenoy N."/>
            <person name="Sisk P."/>
            <person name="Stolte C."/>
            <person name="Sykes S."/>
            <person name="White J."/>
            <person name="Yandava C."/>
            <person name="Haas B."/>
            <person name="Henn M.R."/>
            <person name="Nusbaum C."/>
            <person name="Birren B."/>
        </authorList>
    </citation>
    <scope>NUCLEOTIDE SEQUENCE [LARGE SCALE GENOMIC DNA]</scope>
</reference>
<proteinExistence type="predicted"/>
<name>A0A1I7VF90_LOALO</name>
<keyword evidence="1" id="KW-1185">Reference proteome</keyword>
<dbReference type="AlphaFoldDB" id="A0A1I7VF90"/>